<feature type="compositionally biased region" description="Basic residues" evidence="1">
    <location>
        <begin position="59"/>
        <end position="68"/>
    </location>
</feature>
<protein>
    <submittedName>
        <fullName evidence="2">Phosphate starvation-inducible protein PhoH, predicted ATPase</fullName>
    </submittedName>
</protein>
<dbReference type="EMBL" id="CADCVY010000019">
    <property type="protein sequence ID" value="CAA9492343.1"/>
    <property type="molecule type" value="Genomic_DNA"/>
</dbReference>
<dbReference type="AlphaFoldDB" id="A0A6J4S8A3"/>
<accession>A0A6J4S8A3</accession>
<feature type="non-terminal residue" evidence="2">
    <location>
        <position position="330"/>
    </location>
</feature>
<feature type="compositionally biased region" description="Basic residues" evidence="1">
    <location>
        <begin position="40"/>
        <end position="51"/>
    </location>
</feature>
<gene>
    <name evidence="2" type="ORF">AVDCRST_MAG44-286</name>
</gene>
<name>A0A6J4S8A3_9SPHN</name>
<feature type="compositionally biased region" description="Basic residues" evidence="1">
    <location>
        <begin position="180"/>
        <end position="189"/>
    </location>
</feature>
<feature type="compositionally biased region" description="Basic and acidic residues" evidence="1">
    <location>
        <begin position="139"/>
        <end position="154"/>
    </location>
</feature>
<feature type="compositionally biased region" description="Basic residues" evidence="1">
    <location>
        <begin position="1"/>
        <end position="10"/>
    </location>
</feature>
<feature type="compositionally biased region" description="Basic residues" evidence="1">
    <location>
        <begin position="319"/>
        <end position="330"/>
    </location>
</feature>
<reference evidence="2" key="1">
    <citation type="submission" date="2020-02" db="EMBL/GenBank/DDBJ databases">
        <authorList>
            <person name="Meier V. D."/>
        </authorList>
    </citation>
    <scope>NUCLEOTIDE SEQUENCE</scope>
    <source>
        <strain evidence="2">AVDCRST_MAG44</strain>
    </source>
</reference>
<feature type="compositionally biased region" description="Basic and acidic residues" evidence="1">
    <location>
        <begin position="210"/>
        <end position="239"/>
    </location>
</feature>
<feature type="non-terminal residue" evidence="2">
    <location>
        <position position="1"/>
    </location>
</feature>
<feature type="compositionally biased region" description="Basic residues" evidence="1">
    <location>
        <begin position="289"/>
        <end position="305"/>
    </location>
</feature>
<organism evidence="2">
    <name type="scientific">uncultured Sphingomonas sp</name>
    <dbReference type="NCBI Taxonomy" id="158754"/>
    <lineage>
        <taxon>Bacteria</taxon>
        <taxon>Pseudomonadati</taxon>
        <taxon>Pseudomonadota</taxon>
        <taxon>Alphaproteobacteria</taxon>
        <taxon>Sphingomonadales</taxon>
        <taxon>Sphingomonadaceae</taxon>
        <taxon>Sphingomonas</taxon>
        <taxon>environmental samples</taxon>
    </lineage>
</organism>
<feature type="compositionally biased region" description="Basic residues" evidence="1">
    <location>
        <begin position="265"/>
        <end position="282"/>
    </location>
</feature>
<proteinExistence type="predicted"/>
<feature type="compositionally biased region" description="Basic and acidic residues" evidence="1">
    <location>
        <begin position="121"/>
        <end position="131"/>
    </location>
</feature>
<evidence type="ECO:0000256" key="1">
    <source>
        <dbReference type="SAM" id="MobiDB-lite"/>
    </source>
</evidence>
<feature type="region of interest" description="Disordered" evidence="1">
    <location>
        <begin position="1"/>
        <end position="330"/>
    </location>
</feature>
<sequence>GPPRTCHRSRPCPPGAGIRAAVPARALVRRLRPAPDHHRAAARRPHRRARQPRPDRRRAGLRVARARRAAGALQSPRSRPRRRCRGGRGCARHGGAATAGGHRHRGRDLGAQGDDPDAQEDDRPALHRPDRLYGSARPRRADLRARPGWDREDLSGGSAGGVAADQRQRRPADPLPACGRGRRAARLPARRHEGEGRSLSPPALRRAVRHAADRAGRAADHLGRDRDRPDRLHARAHAERRLHHPRRSAEHHPAADEDVPDALRHARAHGRMRRSQPGRPARRQQVGAGRRRVAARRGQRHRHGPFHFGRCRPPPAGRPNRRRLRRSRAL</sequence>
<evidence type="ECO:0000313" key="2">
    <source>
        <dbReference type="EMBL" id="CAA9492343.1"/>
    </source>
</evidence>